<dbReference type="EMBL" id="JAPWTJ010000493">
    <property type="protein sequence ID" value="KAJ8977914.1"/>
    <property type="molecule type" value="Genomic_DNA"/>
</dbReference>
<name>A0ABQ9JIB5_9CUCU</name>
<proteinExistence type="predicted"/>
<gene>
    <name evidence="1" type="ORF">NQ317_004910</name>
</gene>
<keyword evidence="2" id="KW-1185">Reference proteome</keyword>
<comment type="caution">
    <text evidence="1">The sequence shown here is derived from an EMBL/GenBank/DDBJ whole genome shotgun (WGS) entry which is preliminary data.</text>
</comment>
<evidence type="ECO:0000313" key="2">
    <source>
        <dbReference type="Proteomes" id="UP001162164"/>
    </source>
</evidence>
<evidence type="ECO:0000313" key="1">
    <source>
        <dbReference type="EMBL" id="KAJ8977914.1"/>
    </source>
</evidence>
<protein>
    <submittedName>
        <fullName evidence="1">Uncharacterized protein</fullName>
    </submittedName>
</protein>
<organism evidence="1 2">
    <name type="scientific">Molorchus minor</name>
    <dbReference type="NCBI Taxonomy" id="1323400"/>
    <lineage>
        <taxon>Eukaryota</taxon>
        <taxon>Metazoa</taxon>
        <taxon>Ecdysozoa</taxon>
        <taxon>Arthropoda</taxon>
        <taxon>Hexapoda</taxon>
        <taxon>Insecta</taxon>
        <taxon>Pterygota</taxon>
        <taxon>Neoptera</taxon>
        <taxon>Endopterygota</taxon>
        <taxon>Coleoptera</taxon>
        <taxon>Polyphaga</taxon>
        <taxon>Cucujiformia</taxon>
        <taxon>Chrysomeloidea</taxon>
        <taxon>Cerambycidae</taxon>
        <taxon>Lamiinae</taxon>
        <taxon>Monochamini</taxon>
        <taxon>Molorchus</taxon>
    </lineage>
</organism>
<reference evidence="1" key="1">
    <citation type="journal article" date="2023" name="Insect Mol. Biol.">
        <title>Genome sequencing provides insights into the evolution of gene families encoding plant cell wall-degrading enzymes in longhorned beetles.</title>
        <authorList>
            <person name="Shin N.R."/>
            <person name="Okamura Y."/>
            <person name="Kirsch R."/>
            <person name="Pauchet Y."/>
        </authorList>
    </citation>
    <scope>NUCLEOTIDE SEQUENCE</scope>
    <source>
        <strain evidence="1">MMC_N1</strain>
    </source>
</reference>
<dbReference type="Proteomes" id="UP001162164">
    <property type="component" value="Unassembled WGS sequence"/>
</dbReference>
<accession>A0ABQ9JIB5</accession>
<sequence>MFFPVPSLLPPIYPALNLFVSAVSPAIRIGKGRGHLILTGTAGPAVFDSPVLGPEKDVYNISWSVNSHSPITEYRLFYRQQPRHHHGHHQEDARINSTKMGYRSSDWNSVVIPVC</sequence>